<feature type="compositionally biased region" description="Low complexity" evidence="1">
    <location>
        <begin position="1"/>
        <end position="16"/>
    </location>
</feature>
<evidence type="ECO:0000313" key="3">
    <source>
        <dbReference type="Proteomes" id="UP001152607"/>
    </source>
</evidence>
<name>A0A9W4USR5_9PLEO</name>
<gene>
    <name evidence="2" type="ORF">PDIGIT_LOCUS14347</name>
</gene>
<evidence type="ECO:0000313" key="2">
    <source>
        <dbReference type="EMBL" id="CAI6341154.1"/>
    </source>
</evidence>
<sequence length="235" mass="25680">MRTSKSLAHSQLAPLAASPPSPPPEPSDPHISFLLPPTIISNDDIENIRSRRRRRTKSHVSIASCTSAHTLYPFSETQSRSPPSPPSSRRSSTSTVTPSKIRPTLVLRRNSQGERPLPHSPPSSPTTTTTTHIQTPTTPTVLPCPTCNLSHFLSSPSSSASKQQSTVVCTECWKRFSRTEKDRRERDRFVYISFPCLMSARDIDGMRGMRKDGGGGGGMKVFEMVAGVWRGAGGL</sequence>
<dbReference type="Proteomes" id="UP001152607">
    <property type="component" value="Unassembled WGS sequence"/>
</dbReference>
<feature type="region of interest" description="Disordered" evidence="1">
    <location>
        <begin position="1"/>
        <end position="39"/>
    </location>
</feature>
<feature type="compositionally biased region" description="Low complexity" evidence="1">
    <location>
        <begin position="87"/>
        <end position="99"/>
    </location>
</feature>
<protein>
    <submittedName>
        <fullName evidence="2">Uncharacterized protein</fullName>
    </submittedName>
</protein>
<accession>A0A9W4USR5</accession>
<comment type="caution">
    <text evidence="2">The sequence shown here is derived from an EMBL/GenBank/DDBJ whole genome shotgun (WGS) entry which is preliminary data.</text>
</comment>
<proteinExistence type="predicted"/>
<organism evidence="2 3">
    <name type="scientific">Periconia digitata</name>
    <dbReference type="NCBI Taxonomy" id="1303443"/>
    <lineage>
        <taxon>Eukaryota</taxon>
        <taxon>Fungi</taxon>
        <taxon>Dikarya</taxon>
        <taxon>Ascomycota</taxon>
        <taxon>Pezizomycotina</taxon>
        <taxon>Dothideomycetes</taxon>
        <taxon>Pleosporomycetidae</taxon>
        <taxon>Pleosporales</taxon>
        <taxon>Massarineae</taxon>
        <taxon>Periconiaceae</taxon>
        <taxon>Periconia</taxon>
    </lineage>
</organism>
<dbReference type="AlphaFoldDB" id="A0A9W4USR5"/>
<feature type="compositionally biased region" description="Pro residues" evidence="1">
    <location>
        <begin position="17"/>
        <end position="26"/>
    </location>
</feature>
<evidence type="ECO:0000256" key="1">
    <source>
        <dbReference type="SAM" id="MobiDB-lite"/>
    </source>
</evidence>
<feature type="compositionally biased region" description="Low complexity" evidence="1">
    <location>
        <begin position="125"/>
        <end position="139"/>
    </location>
</feature>
<feature type="region of interest" description="Disordered" evidence="1">
    <location>
        <begin position="71"/>
        <end position="139"/>
    </location>
</feature>
<keyword evidence="3" id="KW-1185">Reference proteome</keyword>
<reference evidence="2" key="1">
    <citation type="submission" date="2023-01" db="EMBL/GenBank/DDBJ databases">
        <authorList>
            <person name="Van Ghelder C."/>
            <person name="Rancurel C."/>
        </authorList>
    </citation>
    <scope>NUCLEOTIDE SEQUENCE</scope>
    <source>
        <strain evidence="2">CNCM I-4278</strain>
    </source>
</reference>
<dbReference type="EMBL" id="CAOQHR010000011">
    <property type="protein sequence ID" value="CAI6341154.1"/>
    <property type="molecule type" value="Genomic_DNA"/>
</dbReference>